<dbReference type="InterPro" id="IPR013150">
    <property type="entry name" value="TFIIB_cyclin"/>
</dbReference>
<dbReference type="EnsemblProtists" id="EKX50427">
    <property type="protein sequence ID" value="EKX50427"/>
    <property type="gene ID" value="GUITHDRAFT_135112"/>
</dbReference>
<dbReference type="PANTHER" id="PTHR11618">
    <property type="entry name" value="TRANSCRIPTION INITIATION FACTOR IIB-RELATED"/>
    <property type="match status" value="1"/>
</dbReference>
<evidence type="ECO:0000259" key="3">
    <source>
        <dbReference type="Pfam" id="PF00382"/>
    </source>
</evidence>
<dbReference type="Proteomes" id="UP000011087">
    <property type="component" value="Unassembled WGS sequence"/>
</dbReference>
<dbReference type="OrthoDB" id="25790at2759"/>
<evidence type="ECO:0000256" key="2">
    <source>
        <dbReference type="ARBA" id="ARBA00023163"/>
    </source>
</evidence>
<dbReference type="RefSeq" id="XP_005837407.1">
    <property type="nucleotide sequence ID" value="XM_005837350.1"/>
</dbReference>
<dbReference type="InterPro" id="IPR000812">
    <property type="entry name" value="TFIIB"/>
</dbReference>
<name>L1JPQ4_GUITC</name>
<keyword evidence="2" id="KW-0804">Transcription</keyword>
<dbReference type="SUPFAM" id="SSF47954">
    <property type="entry name" value="Cyclin-like"/>
    <property type="match status" value="1"/>
</dbReference>
<keyword evidence="1" id="KW-0805">Transcription regulation</keyword>
<feature type="domain" description="Transcription factor TFIIB cyclin-like" evidence="3">
    <location>
        <begin position="72"/>
        <end position="134"/>
    </location>
</feature>
<dbReference type="PANTHER" id="PTHR11618:SF13">
    <property type="entry name" value="TRANSCRIPTION INITIATION FACTOR IIB"/>
    <property type="match status" value="1"/>
</dbReference>
<reference evidence="4 6" key="1">
    <citation type="journal article" date="2012" name="Nature">
        <title>Algal genomes reveal evolutionary mosaicism and the fate of nucleomorphs.</title>
        <authorList>
            <consortium name="DOE Joint Genome Institute"/>
            <person name="Curtis B.A."/>
            <person name="Tanifuji G."/>
            <person name="Burki F."/>
            <person name="Gruber A."/>
            <person name="Irimia M."/>
            <person name="Maruyama S."/>
            <person name="Arias M.C."/>
            <person name="Ball S.G."/>
            <person name="Gile G.H."/>
            <person name="Hirakawa Y."/>
            <person name="Hopkins J.F."/>
            <person name="Kuo A."/>
            <person name="Rensing S.A."/>
            <person name="Schmutz J."/>
            <person name="Symeonidi A."/>
            <person name="Elias M."/>
            <person name="Eveleigh R.J."/>
            <person name="Herman E.K."/>
            <person name="Klute M.J."/>
            <person name="Nakayama T."/>
            <person name="Obornik M."/>
            <person name="Reyes-Prieto A."/>
            <person name="Armbrust E.V."/>
            <person name="Aves S.J."/>
            <person name="Beiko R.G."/>
            <person name="Coutinho P."/>
            <person name="Dacks J.B."/>
            <person name="Durnford D.G."/>
            <person name="Fast N.M."/>
            <person name="Green B.R."/>
            <person name="Grisdale C.J."/>
            <person name="Hempel F."/>
            <person name="Henrissat B."/>
            <person name="Hoppner M.P."/>
            <person name="Ishida K."/>
            <person name="Kim E."/>
            <person name="Koreny L."/>
            <person name="Kroth P.G."/>
            <person name="Liu Y."/>
            <person name="Malik S.B."/>
            <person name="Maier U.G."/>
            <person name="McRose D."/>
            <person name="Mock T."/>
            <person name="Neilson J.A."/>
            <person name="Onodera N.T."/>
            <person name="Poole A.M."/>
            <person name="Pritham E.J."/>
            <person name="Richards T.A."/>
            <person name="Rocap G."/>
            <person name="Roy S.W."/>
            <person name="Sarai C."/>
            <person name="Schaack S."/>
            <person name="Shirato S."/>
            <person name="Slamovits C.H."/>
            <person name="Spencer D.F."/>
            <person name="Suzuki S."/>
            <person name="Worden A.Z."/>
            <person name="Zauner S."/>
            <person name="Barry K."/>
            <person name="Bell C."/>
            <person name="Bharti A.K."/>
            <person name="Crow J.A."/>
            <person name="Grimwood J."/>
            <person name="Kramer R."/>
            <person name="Lindquist E."/>
            <person name="Lucas S."/>
            <person name="Salamov A."/>
            <person name="McFadden G.I."/>
            <person name="Lane C.E."/>
            <person name="Keeling P.J."/>
            <person name="Gray M.W."/>
            <person name="Grigoriev I.V."/>
            <person name="Archibald J.M."/>
        </authorList>
    </citation>
    <scope>NUCLEOTIDE SEQUENCE</scope>
    <source>
        <strain evidence="4 6">CCMP2712</strain>
    </source>
</reference>
<dbReference type="PaxDb" id="55529-EKX50427"/>
<dbReference type="CDD" id="cd00043">
    <property type="entry name" value="CYCLIN_SF"/>
    <property type="match status" value="1"/>
</dbReference>
<dbReference type="GeneID" id="17307357"/>
<evidence type="ECO:0000313" key="5">
    <source>
        <dbReference type="EnsemblProtists" id="EKX50427"/>
    </source>
</evidence>
<dbReference type="Gene3D" id="1.10.472.170">
    <property type="match status" value="1"/>
</dbReference>
<dbReference type="PRINTS" id="PR00685">
    <property type="entry name" value="TIFACTORIIB"/>
</dbReference>
<gene>
    <name evidence="4" type="ORF">GUITHDRAFT_135112</name>
</gene>
<reference evidence="5" key="3">
    <citation type="submission" date="2016-03" db="UniProtKB">
        <authorList>
            <consortium name="EnsemblProtists"/>
        </authorList>
    </citation>
    <scope>IDENTIFICATION</scope>
</reference>
<dbReference type="EMBL" id="JH992978">
    <property type="protein sequence ID" value="EKX50427.1"/>
    <property type="molecule type" value="Genomic_DNA"/>
</dbReference>
<reference evidence="6" key="2">
    <citation type="submission" date="2012-11" db="EMBL/GenBank/DDBJ databases">
        <authorList>
            <person name="Kuo A."/>
            <person name="Curtis B.A."/>
            <person name="Tanifuji G."/>
            <person name="Burki F."/>
            <person name="Gruber A."/>
            <person name="Irimia M."/>
            <person name="Maruyama S."/>
            <person name="Arias M.C."/>
            <person name="Ball S.G."/>
            <person name="Gile G.H."/>
            <person name="Hirakawa Y."/>
            <person name="Hopkins J.F."/>
            <person name="Rensing S.A."/>
            <person name="Schmutz J."/>
            <person name="Symeonidi A."/>
            <person name="Elias M."/>
            <person name="Eveleigh R.J."/>
            <person name="Herman E.K."/>
            <person name="Klute M.J."/>
            <person name="Nakayama T."/>
            <person name="Obornik M."/>
            <person name="Reyes-Prieto A."/>
            <person name="Armbrust E.V."/>
            <person name="Aves S.J."/>
            <person name="Beiko R.G."/>
            <person name="Coutinho P."/>
            <person name="Dacks J.B."/>
            <person name="Durnford D.G."/>
            <person name="Fast N.M."/>
            <person name="Green B.R."/>
            <person name="Grisdale C."/>
            <person name="Hempe F."/>
            <person name="Henrissat B."/>
            <person name="Hoppner M.P."/>
            <person name="Ishida K.-I."/>
            <person name="Kim E."/>
            <person name="Koreny L."/>
            <person name="Kroth P.G."/>
            <person name="Liu Y."/>
            <person name="Malik S.-B."/>
            <person name="Maier U.G."/>
            <person name="McRose D."/>
            <person name="Mock T."/>
            <person name="Neilson J.A."/>
            <person name="Onodera N.T."/>
            <person name="Poole A.M."/>
            <person name="Pritham E.J."/>
            <person name="Richards T.A."/>
            <person name="Rocap G."/>
            <person name="Roy S.W."/>
            <person name="Sarai C."/>
            <person name="Schaack S."/>
            <person name="Shirato S."/>
            <person name="Slamovits C.H."/>
            <person name="Spencer D.F."/>
            <person name="Suzuki S."/>
            <person name="Worden A.Z."/>
            <person name="Zauner S."/>
            <person name="Barry K."/>
            <person name="Bell C."/>
            <person name="Bharti A.K."/>
            <person name="Crow J.A."/>
            <person name="Grimwood J."/>
            <person name="Kramer R."/>
            <person name="Lindquist E."/>
            <person name="Lucas S."/>
            <person name="Salamov A."/>
            <person name="McFadden G.I."/>
            <person name="Lane C.E."/>
            <person name="Keeling P.J."/>
            <person name="Gray M.W."/>
            <person name="Grigoriev I.V."/>
            <person name="Archibald J.M."/>
        </authorList>
    </citation>
    <scope>NUCLEOTIDE SEQUENCE</scope>
    <source>
        <strain evidence="6">CCMP2712</strain>
    </source>
</reference>
<dbReference type="HOGENOM" id="CLU_1186913_0_0_1"/>
<dbReference type="AlphaFoldDB" id="L1JPQ4"/>
<dbReference type="InterPro" id="IPR036915">
    <property type="entry name" value="Cyclin-like_sf"/>
</dbReference>
<evidence type="ECO:0000313" key="4">
    <source>
        <dbReference type="EMBL" id="EKX50427.1"/>
    </source>
</evidence>
<organism evidence="4">
    <name type="scientific">Guillardia theta (strain CCMP2712)</name>
    <name type="common">Cryptophyte</name>
    <dbReference type="NCBI Taxonomy" id="905079"/>
    <lineage>
        <taxon>Eukaryota</taxon>
        <taxon>Cryptophyceae</taxon>
        <taxon>Pyrenomonadales</taxon>
        <taxon>Geminigeraceae</taxon>
        <taxon>Guillardia</taxon>
    </lineage>
</organism>
<dbReference type="GO" id="GO:0070897">
    <property type="term" value="P:transcription preinitiation complex assembly"/>
    <property type="evidence" value="ECO:0007669"/>
    <property type="project" value="InterPro"/>
</dbReference>
<keyword evidence="6" id="KW-1185">Reference proteome</keyword>
<evidence type="ECO:0000256" key="1">
    <source>
        <dbReference type="ARBA" id="ARBA00023015"/>
    </source>
</evidence>
<accession>L1JPQ4</accession>
<dbReference type="KEGG" id="gtt:GUITHDRAFT_135112"/>
<dbReference type="GO" id="GO:0097550">
    <property type="term" value="C:transcription preinitiation complex"/>
    <property type="evidence" value="ECO:0007669"/>
    <property type="project" value="TreeGrafter"/>
</dbReference>
<sequence length="234" mass="25619">MQVIEQEGCIVCTNCGVMHRTSIREHSFADMGIVSGEGGTKKRKIEPEAARDIQRANQKICKESDPYEVKLKELIQDLGHKLEVSEQVLQQALVFAASIPRNKREQESVASACLYLACKELAQSRTLREICAATGAVYSKVSKLVLKHGQGTKPQSFKHHLDRFLGSLQLPFSYAEEALKLQSDKQLQGAPATVAAIVIYKVWAAKAPGAADIAKVALACGVSPAYLRERVAEK</sequence>
<dbReference type="STRING" id="905079.L1JPQ4"/>
<evidence type="ECO:0000313" key="6">
    <source>
        <dbReference type="Proteomes" id="UP000011087"/>
    </source>
</evidence>
<dbReference type="GO" id="GO:0017025">
    <property type="term" value="F:TBP-class protein binding"/>
    <property type="evidence" value="ECO:0007669"/>
    <property type="project" value="InterPro"/>
</dbReference>
<protein>
    <recommendedName>
        <fullName evidence="3">Transcription factor TFIIB cyclin-like domain-containing protein</fullName>
    </recommendedName>
</protein>
<dbReference type="GO" id="GO:0005634">
    <property type="term" value="C:nucleus"/>
    <property type="evidence" value="ECO:0007669"/>
    <property type="project" value="TreeGrafter"/>
</dbReference>
<dbReference type="Pfam" id="PF00382">
    <property type="entry name" value="TFIIB"/>
    <property type="match status" value="1"/>
</dbReference>
<proteinExistence type="predicted"/>